<name>A0A0G0SE92_9BACT</name>
<comment type="caution">
    <text evidence="2">The sequence shown here is derived from an EMBL/GenBank/DDBJ whole genome shotgun (WGS) entry which is preliminary data.</text>
</comment>
<dbReference type="EMBL" id="LBXN01000025">
    <property type="protein sequence ID" value="KKR33035.1"/>
    <property type="molecule type" value="Genomic_DNA"/>
</dbReference>
<reference evidence="2 3" key="1">
    <citation type="journal article" date="2015" name="Nature">
        <title>rRNA introns, odd ribosomes, and small enigmatic genomes across a large radiation of phyla.</title>
        <authorList>
            <person name="Brown C.T."/>
            <person name="Hug L.A."/>
            <person name="Thomas B.C."/>
            <person name="Sharon I."/>
            <person name="Castelle C.J."/>
            <person name="Singh A."/>
            <person name="Wilkins M.J."/>
            <person name="Williams K.H."/>
            <person name="Banfield J.F."/>
        </authorList>
    </citation>
    <scope>NUCLEOTIDE SEQUENCE [LARGE SCALE GENOMIC DNA]</scope>
</reference>
<gene>
    <name evidence="2" type="ORF">UT63_C0025G0012</name>
</gene>
<organism evidence="2 3">
    <name type="scientific">Candidatus Gottesmanbacteria bacterium GW2011_GWC2_39_8</name>
    <dbReference type="NCBI Taxonomy" id="1618450"/>
    <lineage>
        <taxon>Bacteria</taxon>
        <taxon>Candidatus Gottesmaniibacteriota</taxon>
    </lineage>
</organism>
<proteinExistence type="predicted"/>
<sequence>MLLSARLTAKETALIRDHYSKSLCEGIRLRSHTILLFAKGYSPIQIADVLFQSEQTICRWIKEFQLQRISSLFPRYMGNDHAAKLTKAQKQQLREILSKPSSDYGIPEKFWSITSLRTYIKAEFGVEYESKESYRLIFLLHNYSFHLPDTFDRHRNGRQIKKRIREIRKEIKPYQKDPLWVVFAADECRIVWETEIRRLWLPKGEKTILKVERKRQAQSFLGLLNLKTGEDLLFKLAWQKQDEIIPVLEELIKRYPDKRICIIWDNARFHHGKKIKAKLSTNLRNLHLINLPPYAPDHNPQEHVWKYGKDKLANNQRESLEETVQSFINAVTGRTYKYKFS</sequence>
<evidence type="ECO:0000313" key="2">
    <source>
        <dbReference type="EMBL" id="KKR33035.1"/>
    </source>
</evidence>
<dbReference type="Pfam" id="PF13551">
    <property type="entry name" value="HTH_29"/>
    <property type="match status" value="1"/>
</dbReference>
<dbReference type="Pfam" id="PF13358">
    <property type="entry name" value="DDE_3"/>
    <property type="match status" value="1"/>
</dbReference>
<dbReference type="SUPFAM" id="SSF46689">
    <property type="entry name" value="Homeodomain-like"/>
    <property type="match status" value="1"/>
</dbReference>
<protein>
    <submittedName>
        <fullName evidence="2">Transposase of ISAar31, IS630 family</fullName>
    </submittedName>
</protein>
<dbReference type="InterPro" id="IPR047655">
    <property type="entry name" value="Transpos_IS630-like"/>
</dbReference>
<dbReference type="InterPro" id="IPR036397">
    <property type="entry name" value="RNaseH_sf"/>
</dbReference>
<dbReference type="InterPro" id="IPR038717">
    <property type="entry name" value="Tc1-like_DDE_dom"/>
</dbReference>
<dbReference type="AlphaFoldDB" id="A0A0G0SE92"/>
<dbReference type="NCBIfam" id="NF033545">
    <property type="entry name" value="transpos_IS630"/>
    <property type="match status" value="1"/>
</dbReference>
<evidence type="ECO:0000313" key="3">
    <source>
        <dbReference type="Proteomes" id="UP000034539"/>
    </source>
</evidence>
<evidence type="ECO:0000259" key="1">
    <source>
        <dbReference type="Pfam" id="PF13358"/>
    </source>
</evidence>
<accession>A0A0G0SE92</accession>
<feature type="domain" description="Tc1-like transposase DDE" evidence="1">
    <location>
        <begin position="184"/>
        <end position="317"/>
    </location>
</feature>
<dbReference type="Proteomes" id="UP000034539">
    <property type="component" value="Unassembled WGS sequence"/>
</dbReference>
<dbReference type="Gene3D" id="3.30.420.10">
    <property type="entry name" value="Ribonuclease H-like superfamily/Ribonuclease H"/>
    <property type="match status" value="1"/>
</dbReference>
<dbReference type="InterPro" id="IPR009057">
    <property type="entry name" value="Homeodomain-like_sf"/>
</dbReference>
<dbReference type="GO" id="GO:0003676">
    <property type="term" value="F:nucleic acid binding"/>
    <property type="evidence" value="ECO:0007669"/>
    <property type="project" value="InterPro"/>
</dbReference>